<dbReference type="Proteomes" id="UP000019335">
    <property type="component" value="Chromosome 5"/>
</dbReference>
<protein>
    <submittedName>
        <fullName evidence="3">Aminoglycoside phosphotransferase</fullName>
    </submittedName>
</protein>
<evidence type="ECO:0000259" key="2">
    <source>
        <dbReference type="Pfam" id="PF01636"/>
    </source>
</evidence>
<dbReference type="Pfam" id="PF01636">
    <property type="entry name" value="APH"/>
    <property type="match status" value="1"/>
</dbReference>
<comment type="caution">
    <text evidence="3">The sequence shown here is derived from an EMBL/GenBank/DDBJ whole genome shotgun (WGS) entry which is preliminary data.</text>
</comment>
<dbReference type="SUPFAM" id="SSF56112">
    <property type="entry name" value="Protein kinase-like (PK-like)"/>
    <property type="match status" value="1"/>
</dbReference>
<reference evidence="3 4" key="1">
    <citation type="journal article" date="2014" name="Mol. Plant">
        <title>Chromosome Scale Genome Assembly and Transcriptome Profiling of Nannochloropsis gaditana in Nitrogen Depletion.</title>
        <authorList>
            <person name="Corteggiani Carpinelli E."/>
            <person name="Telatin A."/>
            <person name="Vitulo N."/>
            <person name="Forcato C."/>
            <person name="D'Angelo M."/>
            <person name="Schiavon R."/>
            <person name="Vezzi A."/>
            <person name="Giacometti G.M."/>
            <person name="Morosinotto T."/>
            <person name="Valle G."/>
        </authorList>
    </citation>
    <scope>NUCLEOTIDE SEQUENCE [LARGE SCALE GENOMIC DNA]</scope>
    <source>
        <strain evidence="3 4">B-31</strain>
    </source>
</reference>
<dbReference type="PANTHER" id="PTHR21064">
    <property type="entry name" value="AMINOGLYCOSIDE PHOSPHOTRANSFERASE DOMAIN-CONTAINING PROTEIN-RELATED"/>
    <property type="match status" value="1"/>
</dbReference>
<organism evidence="3 4">
    <name type="scientific">Nannochloropsis gaditana</name>
    <dbReference type="NCBI Taxonomy" id="72520"/>
    <lineage>
        <taxon>Eukaryota</taxon>
        <taxon>Sar</taxon>
        <taxon>Stramenopiles</taxon>
        <taxon>Ochrophyta</taxon>
        <taxon>Eustigmatophyceae</taxon>
        <taxon>Eustigmatales</taxon>
        <taxon>Monodopsidaceae</taxon>
        <taxon>Nannochloropsis</taxon>
    </lineage>
</organism>
<comment type="similarity">
    <text evidence="1">Belongs to the pseudomonas-type ThrB family.</text>
</comment>
<dbReference type="InterPro" id="IPR002575">
    <property type="entry name" value="Aminoglycoside_PTrfase"/>
</dbReference>
<gene>
    <name evidence="3" type="ORF">Naga_100004g131</name>
</gene>
<evidence type="ECO:0000256" key="1">
    <source>
        <dbReference type="ARBA" id="ARBA00038240"/>
    </source>
</evidence>
<dbReference type="InterPro" id="IPR050249">
    <property type="entry name" value="Pseudomonas-type_ThrB"/>
</dbReference>
<dbReference type="Gene3D" id="3.30.200.20">
    <property type="entry name" value="Phosphorylase Kinase, domain 1"/>
    <property type="match status" value="1"/>
</dbReference>
<dbReference type="Gene3D" id="3.90.1200.10">
    <property type="match status" value="1"/>
</dbReference>
<dbReference type="AlphaFoldDB" id="W7U6E0"/>
<keyword evidence="3" id="KW-0808">Transferase</keyword>
<feature type="domain" description="Aminoglycoside phosphotransferase" evidence="2">
    <location>
        <begin position="131"/>
        <end position="368"/>
    </location>
</feature>
<accession>W7U6E0</accession>
<sequence>MKDFSKPTSFSSDPTLSTRTLPGTLSLTPLRLLLPRSRHLRGTTTKQMKGHAIFYLTTFSFLEIRGFLLPQNRLIITRNAYSTCTTVAATAATCPSSPSNSFIGSTLTDMQLAFEAVGKFFDRIEGVQFEQTSGGVNNVGMYVRFLDGRHYVMRIYNNGFDHARVHYEHTILQQLNKQVLSFQVPKALPTRADPSKTYAVLSNGADACIFETIPGNLPKLTCVREIGRASGELLEAIQNVDVSHLACPTAPYSHFYEVHHAVSRELFYREMNGADFDPIRESAIKAVAYIEDMEKKLELFEARNLPKCLLHADLHYDNVLVENGKVTGLLDFEFAAVDYRAMELAVCLSKYAGEPKAKKYFDDFIEGYMIHANLTDEEIEAVPTLVNLRILSNIAYFVGRKIAGEDDISCITTRLENYMTRVEWVYKNAELIVKKLKYEVKRHV</sequence>
<dbReference type="EMBL" id="AZIL01000352">
    <property type="protein sequence ID" value="EWM28274.1"/>
    <property type="molecule type" value="Genomic_DNA"/>
</dbReference>
<name>W7U6E0_9STRA</name>
<proteinExistence type="inferred from homology"/>
<dbReference type="InterPro" id="IPR011009">
    <property type="entry name" value="Kinase-like_dom_sf"/>
</dbReference>
<dbReference type="OrthoDB" id="5404599at2759"/>
<evidence type="ECO:0000313" key="3">
    <source>
        <dbReference type="EMBL" id="EWM28274.1"/>
    </source>
</evidence>
<dbReference type="GO" id="GO:0019202">
    <property type="term" value="F:amino acid kinase activity"/>
    <property type="evidence" value="ECO:0007669"/>
    <property type="project" value="TreeGrafter"/>
</dbReference>
<dbReference type="PANTHER" id="PTHR21064:SF6">
    <property type="entry name" value="AMINOGLYCOSIDE PHOSPHOTRANSFERASE DOMAIN-CONTAINING PROTEIN"/>
    <property type="match status" value="1"/>
</dbReference>
<evidence type="ECO:0000313" key="4">
    <source>
        <dbReference type="Proteomes" id="UP000019335"/>
    </source>
</evidence>
<keyword evidence="4" id="KW-1185">Reference proteome</keyword>